<proteinExistence type="predicted"/>
<dbReference type="EMBL" id="CAJVQB010008139">
    <property type="protein sequence ID" value="CAG8714558.1"/>
    <property type="molecule type" value="Genomic_DNA"/>
</dbReference>
<dbReference type="Proteomes" id="UP000789901">
    <property type="component" value="Unassembled WGS sequence"/>
</dbReference>
<comment type="caution">
    <text evidence="1">The sequence shown here is derived from an EMBL/GenBank/DDBJ whole genome shotgun (WGS) entry which is preliminary data.</text>
</comment>
<dbReference type="PANTHER" id="PTHR31424:SF5">
    <property type="entry name" value="APPLE DOMAIN-CONTAINING PROTEIN"/>
    <property type="match status" value="1"/>
</dbReference>
<reference evidence="1 2" key="1">
    <citation type="submission" date="2021-06" db="EMBL/GenBank/DDBJ databases">
        <authorList>
            <person name="Kallberg Y."/>
            <person name="Tangrot J."/>
            <person name="Rosling A."/>
        </authorList>
    </citation>
    <scope>NUCLEOTIDE SEQUENCE [LARGE SCALE GENOMIC DNA]</scope>
    <source>
        <strain evidence="1 2">120-4 pot B 10/14</strain>
    </source>
</reference>
<organism evidence="1 2">
    <name type="scientific">Gigaspora margarita</name>
    <dbReference type="NCBI Taxonomy" id="4874"/>
    <lineage>
        <taxon>Eukaryota</taxon>
        <taxon>Fungi</taxon>
        <taxon>Fungi incertae sedis</taxon>
        <taxon>Mucoromycota</taxon>
        <taxon>Glomeromycotina</taxon>
        <taxon>Glomeromycetes</taxon>
        <taxon>Diversisporales</taxon>
        <taxon>Gigasporaceae</taxon>
        <taxon>Gigaspora</taxon>
    </lineage>
</organism>
<protein>
    <submittedName>
        <fullName evidence="1">20982_t:CDS:1</fullName>
    </submittedName>
</protein>
<accession>A0ABN7V0S0</accession>
<dbReference type="PANTHER" id="PTHR31424">
    <property type="entry name" value="PROTEIN CBG23806"/>
    <property type="match status" value="1"/>
</dbReference>
<keyword evidence="2" id="KW-1185">Reference proteome</keyword>
<sequence>MLRYISNYNTSSGKTQYKILDRYLVETSWGRKSRHTIECEIKYNSEGPVFIIRFNENSQQHRKGSNSYARISGIHVFGLNAIDVKQGCECKRKENRAYSLKPFSMLCESMKTKCSCSFSLHISKNYLVDYCKEKEDQNINAFIPIFILDFKNISITTTNKISHINDDEVEKEMLKYIRKAGYRKIIDILLFVIPGLVNQNILNINNLVIHIRISGDGRNIGRKIKHVMVMFTILDDILNIHKAEFHYTIILYSGNENYEKLQKVMKPIINELHSLVNNGLDSSRTRWKIISYFSSDWKFLSIILGFNAANANYFCPWCLCSKKEIGIKSKVYIIEKTMEQLQTTKPPPDHSKAPLLYIILLEHYVPDLLHVMLRIWDRMWSLVIQELKSENRYDNNIRTIISSEMQKISIKFHFWQDHNTQNWNNTPLIGDDKELRDFYILYNNMKQQNFDPGLFSIQARNWLDLFLTPSQGAPNSRDFKKGLYRPKDVTPYIHVLVNHICEFIERHSHFGFVAFSYAVVKKKNHNQVSTFFKKTMKDSSNGAEQKSAIYEILCYKNHSIYFSQNSTFNLVSKHQHIHIKNNSQ</sequence>
<evidence type="ECO:0000313" key="2">
    <source>
        <dbReference type="Proteomes" id="UP000789901"/>
    </source>
</evidence>
<name>A0ABN7V0S0_GIGMA</name>
<gene>
    <name evidence="1" type="ORF">GMARGA_LOCUS13004</name>
</gene>
<evidence type="ECO:0000313" key="1">
    <source>
        <dbReference type="EMBL" id="CAG8714558.1"/>
    </source>
</evidence>